<sequence length="419" mass="45540">MNNVITSIRISLQSMVSNKVRTLLTVLGIAIGISSVIIVYSAGEGILGLLVNQLQSFGTNIIETEVKVPTAKKGTSGETDSAMAIASGVQVTSLTLKDLEDVKKLSNISGGYGAVLSQEKVSYGNESRKTFIFGTNADYAQIDKMEIAQGTFFSDEDDQGLSQVVVLGSKMKDKLFGDSEAIGKYITLRKSKFKVIGVAKSKGAVMGMDFDDYIYVPIRTLQKKIMGIDYLMYMVHEFKDVSVVADTGEEIKYIMRRNHDITDPAKDDFRVSTMEDMMKMLDMVTNVITWLLLAIVVISLIVGGVGILNVMYVIVSERTAEIGLRKAVGANYSSIMTQFLVEAVLITMVGAVLGIIVGVLVSWLISVGATAAGFHWIFSVPLKAFAVSLIFAFACGIFFGVYPAKRAANMDPIEALRKE</sequence>
<feature type="transmembrane region" description="Helical" evidence="7">
    <location>
        <begin position="287"/>
        <end position="315"/>
    </location>
</feature>
<gene>
    <name evidence="10" type="ORF">COY54_01945</name>
</gene>
<evidence type="ECO:0000256" key="5">
    <source>
        <dbReference type="ARBA" id="ARBA00023136"/>
    </source>
</evidence>
<dbReference type="GO" id="GO:0005886">
    <property type="term" value="C:plasma membrane"/>
    <property type="evidence" value="ECO:0007669"/>
    <property type="project" value="UniProtKB-SubCell"/>
</dbReference>
<evidence type="ECO:0008006" key="12">
    <source>
        <dbReference type="Google" id="ProtNLM"/>
    </source>
</evidence>
<feature type="transmembrane region" description="Helical" evidence="7">
    <location>
        <begin position="20"/>
        <end position="40"/>
    </location>
</feature>
<evidence type="ECO:0000256" key="4">
    <source>
        <dbReference type="ARBA" id="ARBA00022989"/>
    </source>
</evidence>
<dbReference type="PANTHER" id="PTHR30572">
    <property type="entry name" value="MEMBRANE COMPONENT OF TRANSPORTER-RELATED"/>
    <property type="match status" value="1"/>
</dbReference>
<dbReference type="InterPro" id="IPR050250">
    <property type="entry name" value="Macrolide_Exporter_MacB"/>
</dbReference>
<evidence type="ECO:0000313" key="11">
    <source>
        <dbReference type="Proteomes" id="UP000230105"/>
    </source>
</evidence>
<evidence type="ECO:0000256" key="1">
    <source>
        <dbReference type="ARBA" id="ARBA00004651"/>
    </source>
</evidence>
<name>A0A2M7RYI3_9BACT</name>
<dbReference type="InterPro" id="IPR025857">
    <property type="entry name" value="MacB_PCD"/>
</dbReference>
<reference evidence="11" key="1">
    <citation type="submission" date="2017-09" db="EMBL/GenBank/DDBJ databases">
        <title>Depth-based differentiation of microbial function through sediment-hosted aquifers and enrichment of novel symbionts in the deep terrestrial subsurface.</title>
        <authorList>
            <person name="Probst A.J."/>
            <person name="Ladd B."/>
            <person name="Jarett J.K."/>
            <person name="Geller-Mcgrath D.E."/>
            <person name="Sieber C.M.K."/>
            <person name="Emerson J.B."/>
            <person name="Anantharaman K."/>
            <person name="Thomas B.C."/>
            <person name="Malmstrom R."/>
            <person name="Stieglmeier M."/>
            <person name="Klingl A."/>
            <person name="Woyke T."/>
            <person name="Ryan C.M."/>
            <person name="Banfield J.F."/>
        </authorList>
    </citation>
    <scope>NUCLEOTIDE SEQUENCE [LARGE SCALE GENOMIC DNA]</scope>
</reference>
<evidence type="ECO:0000259" key="9">
    <source>
        <dbReference type="Pfam" id="PF12704"/>
    </source>
</evidence>
<comment type="similarity">
    <text evidence="6">Belongs to the ABC-4 integral membrane protein family.</text>
</comment>
<dbReference type="EMBL" id="PFMP01000050">
    <property type="protein sequence ID" value="PIZ09996.1"/>
    <property type="molecule type" value="Genomic_DNA"/>
</dbReference>
<organism evidence="10 11">
    <name type="scientific">Candidatus Falkowbacteria bacterium CG_4_10_14_0_8_um_filter_41_36</name>
    <dbReference type="NCBI Taxonomy" id="1974556"/>
    <lineage>
        <taxon>Bacteria</taxon>
        <taxon>Candidatus Falkowiibacteriota</taxon>
    </lineage>
</organism>
<dbReference type="Pfam" id="PF02687">
    <property type="entry name" value="FtsX"/>
    <property type="match status" value="1"/>
</dbReference>
<keyword evidence="2" id="KW-1003">Cell membrane</keyword>
<dbReference type="AlphaFoldDB" id="A0A2M7RYI3"/>
<feature type="domain" description="ABC3 transporter permease C-terminal" evidence="8">
    <location>
        <begin position="294"/>
        <end position="412"/>
    </location>
</feature>
<dbReference type="InterPro" id="IPR003838">
    <property type="entry name" value="ABC3_permease_C"/>
</dbReference>
<comment type="subcellular location">
    <subcellularLocation>
        <location evidence="1">Cell membrane</location>
        <topology evidence="1">Multi-pass membrane protein</topology>
    </subcellularLocation>
</comment>
<evidence type="ECO:0000259" key="8">
    <source>
        <dbReference type="Pfam" id="PF02687"/>
    </source>
</evidence>
<feature type="transmembrane region" description="Helical" evidence="7">
    <location>
        <begin position="384"/>
        <end position="402"/>
    </location>
</feature>
<dbReference type="GO" id="GO:0022857">
    <property type="term" value="F:transmembrane transporter activity"/>
    <property type="evidence" value="ECO:0007669"/>
    <property type="project" value="TreeGrafter"/>
</dbReference>
<dbReference type="Pfam" id="PF12704">
    <property type="entry name" value="MacB_PCD"/>
    <property type="match status" value="1"/>
</dbReference>
<protein>
    <recommendedName>
        <fullName evidence="12">Multidrug ABC transporter substrate-binding protein</fullName>
    </recommendedName>
</protein>
<keyword evidence="3 7" id="KW-0812">Transmembrane</keyword>
<evidence type="ECO:0000256" key="6">
    <source>
        <dbReference type="ARBA" id="ARBA00038076"/>
    </source>
</evidence>
<evidence type="ECO:0000313" key="10">
    <source>
        <dbReference type="EMBL" id="PIZ09996.1"/>
    </source>
</evidence>
<dbReference type="PANTHER" id="PTHR30572:SF4">
    <property type="entry name" value="ABC TRANSPORTER PERMEASE YTRF"/>
    <property type="match status" value="1"/>
</dbReference>
<feature type="domain" description="MacB-like periplasmic core" evidence="9">
    <location>
        <begin position="22"/>
        <end position="250"/>
    </location>
</feature>
<accession>A0A2M7RYI3</accession>
<comment type="caution">
    <text evidence="10">The sequence shown here is derived from an EMBL/GenBank/DDBJ whole genome shotgun (WGS) entry which is preliminary data.</text>
</comment>
<proteinExistence type="inferred from homology"/>
<evidence type="ECO:0000256" key="3">
    <source>
        <dbReference type="ARBA" id="ARBA00022692"/>
    </source>
</evidence>
<evidence type="ECO:0000256" key="7">
    <source>
        <dbReference type="SAM" id="Phobius"/>
    </source>
</evidence>
<evidence type="ECO:0000256" key="2">
    <source>
        <dbReference type="ARBA" id="ARBA00022475"/>
    </source>
</evidence>
<keyword evidence="4 7" id="KW-1133">Transmembrane helix</keyword>
<dbReference type="Proteomes" id="UP000230105">
    <property type="component" value="Unassembled WGS sequence"/>
</dbReference>
<keyword evidence="5 7" id="KW-0472">Membrane</keyword>